<reference evidence="2" key="1">
    <citation type="journal article" date="2014" name="Int. J. Syst. Evol. Microbiol.">
        <title>Complete genome sequence of Corynebacterium casei LMG S-19264T (=DSM 44701T), isolated from a smear-ripened cheese.</title>
        <authorList>
            <consortium name="US DOE Joint Genome Institute (JGI-PGF)"/>
            <person name="Walter F."/>
            <person name="Albersmeier A."/>
            <person name="Kalinowski J."/>
            <person name="Ruckert C."/>
        </authorList>
    </citation>
    <scope>NUCLEOTIDE SEQUENCE</scope>
    <source>
        <strain evidence="2">CGMCC 1.12698</strain>
    </source>
</reference>
<evidence type="ECO:0000256" key="1">
    <source>
        <dbReference type="SAM" id="Phobius"/>
    </source>
</evidence>
<evidence type="ECO:0000313" key="2">
    <source>
        <dbReference type="EMBL" id="GGE58237.1"/>
    </source>
</evidence>
<keyword evidence="1" id="KW-0472">Membrane</keyword>
<comment type="caution">
    <text evidence="2">The sequence shown here is derived from an EMBL/GenBank/DDBJ whole genome shotgun (WGS) entry which is preliminary data.</text>
</comment>
<keyword evidence="1" id="KW-1133">Transmembrane helix</keyword>
<feature type="transmembrane region" description="Helical" evidence="1">
    <location>
        <begin position="6"/>
        <end position="25"/>
    </location>
</feature>
<dbReference type="Proteomes" id="UP000605259">
    <property type="component" value="Unassembled WGS sequence"/>
</dbReference>
<protein>
    <submittedName>
        <fullName evidence="2">Uncharacterized protein</fullName>
    </submittedName>
</protein>
<reference evidence="2" key="2">
    <citation type="submission" date="2020-09" db="EMBL/GenBank/DDBJ databases">
        <authorList>
            <person name="Sun Q."/>
            <person name="Zhou Y."/>
        </authorList>
    </citation>
    <scope>NUCLEOTIDE SEQUENCE</scope>
    <source>
        <strain evidence="2">CGMCC 1.12698</strain>
    </source>
</reference>
<keyword evidence="1" id="KW-0812">Transmembrane</keyword>
<accession>A0A917AK00</accession>
<proteinExistence type="predicted"/>
<dbReference type="RefSeq" id="WP_188386928.1">
    <property type="nucleotide sequence ID" value="NZ_BMFK01000001.1"/>
</dbReference>
<keyword evidence="3" id="KW-1185">Reference proteome</keyword>
<gene>
    <name evidence="2" type="ORF">GCM10007140_05700</name>
</gene>
<dbReference type="AlphaFoldDB" id="A0A917AK00"/>
<dbReference type="EMBL" id="BMFK01000001">
    <property type="protein sequence ID" value="GGE58237.1"/>
    <property type="molecule type" value="Genomic_DNA"/>
</dbReference>
<feature type="transmembrane region" description="Helical" evidence="1">
    <location>
        <begin position="37"/>
        <end position="58"/>
    </location>
</feature>
<evidence type="ECO:0000313" key="3">
    <source>
        <dbReference type="Proteomes" id="UP000605259"/>
    </source>
</evidence>
<organism evidence="2 3">
    <name type="scientific">Priestia taiwanensis</name>
    <dbReference type="NCBI Taxonomy" id="1347902"/>
    <lineage>
        <taxon>Bacteria</taxon>
        <taxon>Bacillati</taxon>
        <taxon>Bacillota</taxon>
        <taxon>Bacilli</taxon>
        <taxon>Bacillales</taxon>
        <taxon>Bacillaceae</taxon>
        <taxon>Priestia</taxon>
    </lineage>
</organism>
<sequence length="59" mass="6810">MEALLGIFFGLSFWSFIVFLAIYFFRLLMKKDNPNKYAKLAGIAFMIALTSLIIFNILI</sequence>
<name>A0A917AK00_9BACI</name>